<dbReference type="EMBL" id="CM008052">
    <property type="protein sequence ID" value="PVH34732.1"/>
    <property type="molecule type" value="Genomic_DNA"/>
</dbReference>
<reference evidence="1" key="1">
    <citation type="submission" date="2018-04" db="EMBL/GenBank/DDBJ databases">
        <title>WGS assembly of Panicum hallii.</title>
        <authorList>
            <person name="Lovell J."/>
            <person name="Jenkins J."/>
            <person name="Lowry D."/>
            <person name="Mamidi S."/>
            <person name="Sreedasyam A."/>
            <person name="Weng X."/>
            <person name="Barry K."/>
            <person name="Bonette J."/>
            <person name="Campitelli B."/>
            <person name="Daum C."/>
            <person name="Gordon S."/>
            <person name="Gould B."/>
            <person name="Lipzen A."/>
            <person name="Macqueen A."/>
            <person name="Palacio-Mejia J."/>
            <person name="Plott C."/>
            <person name="Shakirov E."/>
            <person name="Shu S."/>
            <person name="Yoshinaga Y."/>
            <person name="Zane M."/>
            <person name="Rokhsar D."/>
            <person name="Grimwood J."/>
            <person name="Schmutz J."/>
            <person name="Juenger T."/>
        </authorList>
    </citation>
    <scope>NUCLEOTIDE SEQUENCE [LARGE SCALE GENOMIC DNA]</scope>
    <source>
        <strain evidence="1">FIL2</strain>
    </source>
</reference>
<evidence type="ECO:0000313" key="1">
    <source>
        <dbReference type="EMBL" id="PVH34732.1"/>
    </source>
</evidence>
<organism evidence="1">
    <name type="scientific">Panicum hallii</name>
    <dbReference type="NCBI Taxonomy" id="206008"/>
    <lineage>
        <taxon>Eukaryota</taxon>
        <taxon>Viridiplantae</taxon>
        <taxon>Streptophyta</taxon>
        <taxon>Embryophyta</taxon>
        <taxon>Tracheophyta</taxon>
        <taxon>Spermatophyta</taxon>
        <taxon>Magnoliopsida</taxon>
        <taxon>Liliopsida</taxon>
        <taxon>Poales</taxon>
        <taxon>Poaceae</taxon>
        <taxon>PACMAD clade</taxon>
        <taxon>Panicoideae</taxon>
        <taxon>Panicodae</taxon>
        <taxon>Paniceae</taxon>
        <taxon>Panicinae</taxon>
        <taxon>Panicum</taxon>
        <taxon>Panicum sect. Panicum</taxon>
    </lineage>
</organism>
<sequence>MDIVTEFIGKHHCISYKHKNYRSTSCTAFPTDHLKKKGT</sequence>
<name>A0A2T8IAN5_9POAL</name>
<dbReference type="Proteomes" id="UP000243499">
    <property type="component" value="Chromosome 7"/>
</dbReference>
<dbReference type="AlphaFoldDB" id="A0A2T8IAN5"/>
<proteinExistence type="predicted"/>
<accession>A0A2T8IAN5</accession>
<protein>
    <submittedName>
        <fullName evidence="1">Uncharacterized protein</fullName>
    </submittedName>
</protein>
<dbReference type="Gramene" id="PVH34732">
    <property type="protein sequence ID" value="PVH34732"/>
    <property type="gene ID" value="PAHAL_7G019200"/>
</dbReference>
<gene>
    <name evidence="1" type="ORF">PAHAL_7G019200</name>
</gene>